<reference evidence="3 4" key="1">
    <citation type="submission" date="2018-12" db="EMBL/GenBank/DDBJ databases">
        <authorList>
            <person name="Yu L."/>
        </authorList>
    </citation>
    <scope>NUCLEOTIDE SEQUENCE [LARGE SCALE GENOMIC DNA]</scope>
    <source>
        <strain evidence="3 4">HAW-EB5</strain>
    </source>
</reference>
<dbReference type="AlphaFoldDB" id="A0A3S0IAA1"/>
<evidence type="ECO:0000313" key="4">
    <source>
        <dbReference type="Proteomes" id="UP000282060"/>
    </source>
</evidence>
<evidence type="ECO:0008006" key="5">
    <source>
        <dbReference type="Google" id="ProtNLM"/>
    </source>
</evidence>
<dbReference type="EMBL" id="RXNV01000011">
    <property type="protein sequence ID" value="RTR28876.1"/>
    <property type="molecule type" value="Genomic_DNA"/>
</dbReference>
<gene>
    <name evidence="3" type="ORF">EKG39_18025</name>
</gene>
<proteinExistence type="inferred from homology"/>
<dbReference type="InterPro" id="IPR018013">
    <property type="entry name" value="Channel_Tsx-like"/>
</dbReference>
<comment type="caution">
    <text evidence="3">The sequence shown here is derived from an EMBL/GenBank/DDBJ whole genome shotgun (WGS) entry which is preliminary data.</text>
</comment>
<feature type="signal peptide" evidence="2">
    <location>
        <begin position="1"/>
        <end position="22"/>
    </location>
</feature>
<accession>A0A3S0IAA1</accession>
<comment type="similarity">
    <text evidence="1">Belongs to the nucleoside-specific channel-forming outer membrane porin (Tsx) (TC 1.B.10) family.</text>
</comment>
<evidence type="ECO:0000256" key="1">
    <source>
        <dbReference type="ARBA" id="ARBA00008728"/>
    </source>
</evidence>
<feature type="chain" id="PRO_5018527958" description="Ion channel protein Tsx" evidence="2">
    <location>
        <begin position="23"/>
        <end position="248"/>
    </location>
</feature>
<dbReference type="OrthoDB" id="6474234at2"/>
<evidence type="ECO:0000256" key="2">
    <source>
        <dbReference type="SAM" id="SignalP"/>
    </source>
</evidence>
<name>A0A3S0IAA1_9GAMM</name>
<dbReference type="Pfam" id="PF03502">
    <property type="entry name" value="Channel_Tsx"/>
    <property type="match status" value="1"/>
</dbReference>
<keyword evidence="4" id="KW-1185">Reference proteome</keyword>
<dbReference type="SUPFAM" id="SSF111364">
    <property type="entry name" value="Tsx-like channel"/>
    <property type="match status" value="1"/>
</dbReference>
<dbReference type="Proteomes" id="UP000282060">
    <property type="component" value="Unassembled WGS sequence"/>
</dbReference>
<sequence length="248" mass="28009">MMKYLRNVIALSLLAAAPASQAGMLAVEAGVMDWSQQAEDYFGEGKSENSFIQMKGATGSAFGDLYAHVKLEDIEDSEAMGSEINIIGQINMGDSDFNWYGQVFNKQKPVWSETNTTLGVSWDKQFDNGLYAQLALAGHIVTADYKHFNSDFKGGFNGGYFIYTLMKDFDIGEQNFSFVWWQEHFFGRDDLYLKLSGDGKDFGFNGSAILRWHFHEQISAALTYRYAENNMGKDGFHDGVFYSLQYNF</sequence>
<evidence type="ECO:0000313" key="3">
    <source>
        <dbReference type="EMBL" id="RTR28876.1"/>
    </source>
</evidence>
<protein>
    <recommendedName>
        <fullName evidence="5">Ion channel protein Tsx</fullName>
    </recommendedName>
</protein>
<organism evidence="3 4">
    <name type="scientific">Shewanella atlantica</name>
    <dbReference type="NCBI Taxonomy" id="271099"/>
    <lineage>
        <taxon>Bacteria</taxon>
        <taxon>Pseudomonadati</taxon>
        <taxon>Pseudomonadota</taxon>
        <taxon>Gammaproteobacteria</taxon>
        <taxon>Alteromonadales</taxon>
        <taxon>Shewanellaceae</taxon>
        <taxon>Shewanella</taxon>
    </lineage>
</organism>
<keyword evidence="2" id="KW-0732">Signal</keyword>
<dbReference type="GO" id="GO:0009279">
    <property type="term" value="C:cell outer membrane"/>
    <property type="evidence" value="ECO:0007669"/>
    <property type="project" value="InterPro"/>
</dbReference>
<dbReference type="InterPro" id="IPR036777">
    <property type="entry name" value="Channel_Tsx-like_sf"/>
</dbReference>